<dbReference type="GO" id="GO:0005524">
    <property type="term" value="F:ATP binding"/>
    <property type="evidence" value="ECO:0007669"/>
    <property type="project" value="UniProtKB-KW"/>
</dbReference>
<dbReference type="GO" id="GO:0007166">
    <property type="term" value="P:cell surface receptor signaling pathway"/>
    <property type="evidence" value="ECO:0007669"/>
    <property type="project" value="InterPro"/>
</dbReference>
<feature type="domain" description="Protein kinase" evidence="3">
    <location>
        <begin position="104"/>
        <end position="382"/>
    </location>
</feature>
<keyword evidence="1" id="KW-0547">Nucleotide-binding</keyword>
<reference evidence="5" key="1">
    <citation type="submission" date="2013-01" db="EMBL/GenBank/DDBJ databases">
        <title>Draft Genome Sequence of a Mulberry Tree, Morus notabilis C.K. Schneid.</title>
        <authorList>
            <person name="He N."/>
            <person name="Zhao S."/>
        </authorList>
    </citation>
    <scope>NUCLEOTIDE SEQUENCE</scope>
</reference>
<dbReference type="PANTHER" id="PTHR27005:SF308">
    <property type="entry name" value="NON-FUNCTIONAL PSEUDOKINASE ZRK2-RELATED"/>
    <property type="match status" value="1"/>
</dbReference>
<keyword evidence="4" id="KW-0418">Kinase</keyword>
<evidence type="ECO:0000259" key="3">
    <source>
        <dbReference type="PROSITE" id="PS50011"/>
    </source>
</evidence>
<protein>
    <submittedName>
        <fullName evidence="4">Inactive serine/threonine-protein kinase</fullName>
    </submittedName>
</protein>
<dbReference type="AlphaFoldDB" id="W9R9H1"/>
<name>W9R9H1_9ROSA</name>
<dbReference type="Proteomes" id="UP000030645">
    <property type="component" value="Unassembled WGS sequence"/>
</dbReference>
<organism evidence="4 5">
    <name type="scientific">Morus notabilis</name>
    <dbReference type="NCBI Taxonomy" id="981085"/>
    <lineage>
        <taxon>Eukaryota</taxon>
        <taxon>Viridiplantae</taxon>
        <taxon>Streptophyta</taxon>
        <taxon>Embryophyta</taxon>
        <taxon>Tracheophyta</taxon>
        <taxon>Spermatophyta</taxon>
        <taxon>Magnoliopsida</taxon>
        <taxon>eudicotyledons</taxon>
        <taxon>Gunneridae</taxon>
        <taxon>Pentapetalae</taxon>
        <taxon>rosids</taxon>
        <taxon>fabids</taxon>
        <taxon>Rosales</taxon>
        <taxon>Moraceae</taxon>
        <taxon>Moreae</taxon>
        <taxon>Morus</taxon>
    </lineage>
</organism>
<keyword evidence="4" id="KW-0808">Transferase</keyword>
<dbReference type="InterPro" id="IPR045274">
    <property type="entry name" value="WAK-like"/>
</dbReference>
<keyword evidence="5" id="KW-1185">Reference proteome</keyword>
<gene>
    <name evidence="4" type="ORF">L484_004635</name>
</gene>
<dbReference type="GO" id="GO:0004674">
    <property type="term" value="F:protein serine/threonine kinase activity"/>
    <property type="evidence" value="ECO:0007669"/>
    <property type="project" value="TreeGrafter"/>
</dbReference>
<dbReference type="PROSITE" id="PS50011">
    <property type="entry name" value="PROTEIN_KINASE_DOM"/>
    <property type="match status" value="1"/>
</dbReference>
<dbReference type="Gene3D" id="3.30.200.20">
    <property type="entry name" value="Phosphorylase Kinase, domain 1"/>
    <property type="match status" value="1"/>
</dbReference>
<dbReference type="InterPro" id="IPR011009">
    <property type="entry name" value="Kinase-like_dom_sf"/>
</dbReference>
<evidence type="ECO:0000256" key="2">
    <source>
        <dbReference type="ARBA" id="ARBA00022840"/>
    </source>
</evidence>
<evidence type="ECO:0000313" key="5">
    <source>
        <dbReference type="Proteomes" id="UP000030645"/>
    </source>
</evidence>
<dbReference type="Gene3D" id="1.10.510.10">
    <property type="entry name" value="Transferase(Phosphotransferase) domain 1"/>
    <property type="match status" value="1"/>
</dbReference>
<dbReference type="InterPro" id="IPR000719">
    <property type="entry name" value="Prot_kinase_dom"/>
</dbReference>
<accession>W9R9H1</accession>
<sequence length="383" mass="44440">MSKLSLRPCRQEQPSFLPVHLIFDFQRLDFHNKLFMEGLVCWVRQKVEKLRQSSCFQSKSDPYEKERKKLLLERGSLLLKEMITSCKDKCRCNPIRSISAREVLEATNNFDSHFHDSFYYKWYKCTLDDRPVLLKKYELDFENIAYRDIVISSQMSSNKNVLRLLGCCLEFSGPILVYEYAPYGALDSVVPSLSWKMRLKAAKDIANVITYLHVAFPRPIIYRDMDPSNIFLDKDFAPKLCNFGFSISIPEGESHVEDIVIGRLGFAEPDYVRTGFITEHIDVYSFGVFLLALLTGQKAIDESRPEGNEIIGKYVSYLLKDEQFSEIVDPKISEEDGGIYEEKQLQLAAFLKLALRCIEDRREDRPHMIDVAKELVKIERFTS</sequence>
<dbReference type="SUPFAM" id="SSF56112">
    <property type="entry name" value="Protein kinase-like (PK-like)"/>
    <property type="match status" value="1"/>
</dbReference>
<dbReference type="GO" id="GO:0005886">
    <property type="term" value="C:plasma membrane"/>
    <property type="evidence" value="ECO:0007669"/>
    <property type="project" value="TreeGrafter"/>
</dbReference>
<dbReference type="Pfam" id="PF00069">
    <property type="entry name" value="Pkinase"/>
    <property type="match status" value="1"/>
</dbReference>
<dbReference type="PANTHER" id="PTHR27005">
    <property type="entry name" value="WALL-ASSOCIATED RECEPTOR KINASE-LIKE 21"/>
    <property type="match status" value="1"/>
</dbReference>
<evidence type="ECO:0000313" key="4">
    <source>
        <dbReference type="EMBL" id="EXB43781.1"/>
    </source>
</evidence>
<dbReference type="eggNOG" id="KOG1187">
    <property type="taxonomic scope" value="Eukaryota"/>
</dbReference>
<dbReference type="EMBL" id="KE343840">
    <property type="protein sequence ID" value="EXB43781.1"/>
    <property type="molecule type" value="Genomic_DNA"/>
</dbReference>
<proteinExistence type="predicted"/>
<keyword evidence="2" id="KW-0067">ATP-binding</keyword>
<evidence type="ECO:0000256" key="1">
    <source>
        <dbReference type="ARBA" id="ARBA00022741"/>
    </source>
</evidence>